<comment type="subcellular location">
    <subcellularLocation>
        <location evidence="1 14">Cell membrane</location>
        <topology evidence="1 14">Multi-pass membrane protein</topology>
    </subcellularLocation>
</comment>
<comment type="function">
    <text evidence="14">Catalyzes the sodium-dependent uptake of extracellular L-proline.</text>
</comment>
<dbReference type="InterPro" id="IPR050277">
    <property type="entry name" value="Sodium:Solute_Symporter"/>
</dbReference>
<keyword evidence="11 14" id="KW-0739">Sodium transport</keyword>
<evidence type="ECO:0000313" key="15">
    <source>
        <dbReference type="EMBL" id="HIU27573.1"/>
    </source>
</evidence>
<evidence type="ECO:0000256" key="13">
    <source>
        <dbReference type="RuleBase" id="RU362091"/>
    </source>
</evidence>
<feature type="transmembrane region" description="Helical" evidence="14">
    <location>
        <begin position="418"/>
        <end position="435"/>
    </location>
</feature>
<dbReference type="PROSITE" id="PS50283">
    <property type="entry name" value="NA_SOLUT_SYMP_3"/>
    <property type="match status" value="1"/>
</dbReference>
<reference evidence="15" key="1">
    <citation type="submission" date="2020-10" db="EMBL/GenBank/DDBJ databases">
        <authorList>
            <person name="Gilroy R."/>
        </authorList>
    </citation>
    <scope>NUCLEOTIDE SEQUENCE</scope>
    <source>
        <strain evidence="15">11300</strain>
    </source>
</reference>
<evidence type="ECO:0000256" key="8">
    <source>
        <dbReference type="ARBA" id="ARBA00023053"/>
    </source>
</evidence>
<feature type="transmembrane region" description="Helical" evidence="14">
    <location>
        <begin position="441"/>
        <end position="459"/>
    </location>
</feature>
<keyword evidence="4 14" id="KW-1003">Cell membrane</keyword>
<evidence type="ECO:0000256" key="6">
    <source>
        <dbReference type="ARBA" id="ARBA00022847"/>
    </source>
</evidence>
<keyword evidence="8 14" id="KW-0915">Sodium</keyword>
<evidence type="ECO:0000256" key="11">
    <source>
        <dbReference type="ARBA" id="ARBA00023201"/>
    </source>
</evidence>
<accession>A0A9D1I5L0</accession>
<dbReference type="InterPro" id="IPR011851">
    <property type="entry name" value="Na/Pro_symporter"/>
</dbReference>
<feature type="transmembrane region" description="Helical" evidence="14">
    <location>
        <begin position="189"/>
        <end position="208"/>
    </location>
</feature>
<keyword evidence="7 14" id="KW-1133">Transmembrane helix</keyword>
<dbReference type="InterPro" id="IPR018212">
    <property type="entry name" value="Na/solute_symporter_CS"/>
</dbReference>
<keyword evidence="14" id="KW-0029">Amino-acid transport</keyword>
<keyword evidence="10 14" id="KW-0472">Membrane</keyword>
<dbReference type="PANTHER" id="PTHR48086">
    <property type="entry name" value="SODIUM/PROLINE SYMPORTER-RELATED"/>
    <property type="match status" value="1"/>
</dbReference>
<keyword evidence="3 14" id="KW-0813">Transport</keyword>
<dbReference type="CDD" id="cd11475">
    <property type="entry name" value="SLC5sbd_PutP"/>
    <property type="match status" value="1"/>
</dbReference>
<dbReference type="PROSITE" id="PS00457">
    <property type="entry name" value="NA_SOLUT_SYMP_2"/>
    <property type="match status" value="1"/>
</dbReference>
<feature type="transmembrane region" description="Helical" evidence="14">
    <location>
        <begin position="360"/>
        <end position="380"/>
    </location>
</feature>
<keyword evidence="6 14" id="KW-0769">Symport</keyword>
<dbReference type="InterPro" id="IPR038377">
    <property type="entry name" value="Na/Glc_symporter_sf"/>
</dbReference>
<dbReference type="PANTHER" id="PTHR48086:SF3">
    <property type="entry name" value="SODIUM_PROLINE SYMPORTER"/>
    <property type="match status" value="1"/>
</dbReference>
<keyword evidence="5 14" id="KW-0812">Transmembrane</keyword>
<feature type="transmembrane region" description="Helical" evidence="14">
    <location>
        <begin position="156"/>
        <end position="177"/>
    </location>
</feature>
<evidence type="ECO:0000313" key="16">
    <source>
        <dbReference type="Proteomes" id="UP000824091"/>
    </source>
</evidence>
<dbReference type="GO" id="GO:0005886">
    <property type="term" value="C:plasma membrane"/>
    <property type="evidence" value="ECO:0007669"/>
    <property type="project" value="UniProtKB-SubCell"/>
</dbReference>
<dbReference type="GO" id="GO:0015824">
    <property type="term" value="P:proline transport"/>
    <property type="evidence" value="ECO:0007669"/>
    <property type="project" value="UniProtKB-UniRule"/>
</dbReference>
<dbReference type="Proteomes" id="UP000824091">
    <property type="component" value="Unassembled WGS sequence"/>
</dbReference>
<comment type="caution">
    <text evidence="15">The sequence shown here is derived from an EMBL/GenBank/DDBJ whole genome shotgun (WGS) entry which is preliminary data.</text>
</comment>
<feature type="transmembrane region" description="Helical" evidence="14">
    <location>
        <begin position="64"/>
        <end position="90"/>
    </location>
</feature>
<comment type="caution">
    <text evidence="14">Lacks conserved residue(s) required for the propagation of feature annotation.</text>
</comment>
<proteinExistence type="inferred from homology"/>
<protein>
    <recommendedName>
        <fullName evidence="14">Sodium/proline symporter</fullName>
    </recommendedName>
    <alternativeName>
        <fullName evidence="14">Proline permease</fullName>
    </alternativeName>
</protein>
<evidence type="ECO:0000256" key="5">
    <source>
        <dbReference type="ARBA" id="ARBA00022692"/>
    </source>
</evidence>
<dbReference type="Pfam" id="PF00474">
    <property type="entry name" value="SSF"/>
    <property type="match status" value="1"/>
</dbReference>
<evidence type="ECO:0000256" key="2">
    <source>
        <dbReference type="ARBA" id="ARBA00006434"/>
    </source>
</evidence>
<evidence type="ECO:0000256" key="1">
    <source>
        <dbReference type="ARBA" id="ARBA00004651"/>
    </source>
</evidence>
<evidence type="ECO:0000256" key="10">
    <source>
        <dbReference type="ARBA" id="ARBA00023136"/>
    </source>
</evidence>
<dbReference type="AlphaFoldDB" id="A0A9D1I5L0"/>
<evidence type="ECO:0000256" key="7">
    <source>
        <dbReference type="ARBA" id="ARBA00022989"/>
    </source>
</evidence>
<evidence type="ECO:0000256" key="12">
    <source>
        <dbReference type="ARBA" id="ARBA00033708"/>
    </source>
</evidence>
<dbReference type="EMBL" id="DVMO01000062">
    <property type="protein sequence ID" value="HIU27573.1"/>
    <property type="molecule type" value="Genomic_DNA"/>
</dbReference>
<organism evidence="15 16">
    <name type="scientific">Candidatus Fimisoma avicola</name>
    <dbReference type="NCBI Taxonomy" id="2840826"/>
    <lineage>
        <taxon>Bacteria</taxon>
        <taxon>Bacillati</taxon>
        <taxon>Bacillota</taxon>
        <taxon>Clostridia</taxon>
        <taxon>Eubacteriales</taxon>
        <taxon>Candidatus Fimisoma</taxon>
    </lineage>
</organism>
<evidence type="ECO:0000256" key="3">
    <source>
        <dbReference type="ARBA" id="ARBA00022448"/>
    </source>
</evidence>
<gene>
    <name evidence="15" type="ORF">IAD16_04275</name>
</gene>
<dbReference type="Gene3D" id="1.20.1730.10">
    <property type="entry name" value="Sodium/glucose cotransporter"/>
    <property type="match status" value="1"/>
</dbReference>
<dbReference type="GO" id="GO:0031402">
    <property type="term" value="F:sodium ion binding"/>
    <property type="evidence" value="ECO:0007669"/>
    <property type="project" value="UniProtKB-UniRule"/>
</dbReference>
<feature type="transmembrane region" description="Helical" evidence="14">
    <location>
        <begin position="118"/>
        <end position="136"/>
    </location>
</feature>
<evidence type="ECO:0000256" key="14">
    <source>
        <dbReference type="RuleBase" id="RU366012"/>
    </source>
</evidence>
<dbReference type="InterPro" id="IPR001734">
    <property type="entry name" value="Na/solute_symporter"/>
</dbReference>
<feature type="transmembrane region" description="Helical" evidence="14">
    <location>
        <begin position="317"/>
        <end position="340"/>
    </location>
</feature>
<keyword evidence="9 14" id="KW-0406">Ion transport</keyword>
<evidence type="ECO:0000256" key="4">
    <source>
        <dbReference type="ARBA" id="ARBA00022475"/>
    </source>
</evidence>
<feature type="transmembrane region" description="Helical" evidence="14">
    <location>
        <begin position="386"/>
        <end position="411"/>
    </location>
</feature>
<evidence type="ECO:0000256" key="9">
    <source>
        <dbReference type="ARBA" id="ARBA00023065"/>
    </source>
</evidence>
<sequence>MITKIIVLLLYLLILLAIGVYTSKKANSYDGFNLAGRGNNKWIGGISTQSASTSGWMLLAMPGLAYAGGFSVVWTITGWLGGSLINWIILGKRLRVATEKYDAVSCTEYFEKRTDDKAGVIGIVSAIAIVILMAINSSSEMIGFGKLLTAVFDIDYSLAVTVGLIVVAIYTFLGGYMAVSWTNLLQGTLMFLALAIVPTVAIADIGGFHDMAENLLAQEPDFFHFLGGMTESKEIILSLSGGLGISLLYPGMVHALTGIMAIKDPNEVKDSALIATVWGAVALVGASGIGMAGRVIFPQADDPEQVFLMLGEKYFPTAIFAVLGAAVMAAILSSVCAYLIVSSASIGGCIARRYVGKEKVVVIIEKALIIVIALTAYLLAFGGGSLHTITMFASSGLGSAFGPLVIFSLFTDKINWKGAVASILAGLITVLVWFYSGMSDYLFEVFPGFIVSSIVLLTVSKATGGPSKEVSEKFRDYIEAYRKINEKR</sequence>
<dbReference type="GO" id="GO:0005298">
    <property type="term" value="F:proline:sodium symporter activity"/>
    <property type="evidence" value="ECO:0007669"/>
    <property type="project" value="UniProtKB-UniRule"/>
</dbReference>
<name>A0A9D1I5L0_9FIRM</name>
<feature type="transmembrane region" description="Helical" evidence="14">
    <location>
        <begin position="235"/>
        <end position="260"/>
    </location>
</feature>
<reference evidence="15" key="2">
    <citation type="journal article" date="2021" name="PeerJ">
        <title>Extensive microbial diversity within the chicken gut microbiome revealed by metagenomics and culture.</title>
        <authorList>
            <person name="Gilroy R."/>
            <person name="Ravi A."/>
            <person name="Getino M."/>
            <person name="Pursley I."/>
            <person name="Horton D.L."/>
            <person name="Alikhan N.F."/>
            <person name="Baker D."/>
            <person name="Gharbi K."/>
            <person name="Hall N."/>
            <person name="Watson M."/>
            <person name="Adriaenssens E.M."/>
            <person name="Foster-Nyarko E."/>
            <person name="Jarju S."/>
            <person name="Secka A."/>
            <person name="Antonio M."/>
            <person name="Oren A."/>
            <person name="Chaudhuri R.R."/>
            <person name="La Ragione R."/>
            <person name="Hildebrand F."/>
            <person name="Pallen M.J."/>
        </authorList>
    </citation>
    <scope>NUCLEOTIDE SEQUENCE</scope>
    <source>
        <strain evidence="15">11300</strain>
    </source>
</reference>
<feature type="transmembrane region" description="Helical" evidence="14">
    <location>
        <begin position="272"/>
        <end position="297"/>
    </location>
</feature>
<comment type="similarity">
    <text evidence="2 13">Belongs to the sodium:solute symporter (SSF) (TC 2.A.21) family.</text>
</comment>
<comment type="catalytic activity">
    <reaction evidence="12">
        <text>L-proline(in) + Na(+)(in) = L-proline(out) + Na(+)(out)</text>
        <dbReference type="Rhea" id="RHEA:28967"/>
        <dbReference type="ChEBI" id="CHEBI:29101"/>
        <dbReference type="ChEBI" id="CHEBI:60039"/>
    </reaction>
</comment>